<gene>
    <name evidence="1" type="ORF">ENL96_01905</name>
</gene>
<evidence type="ECO:0000313" key="1">
    <source>
        <dbReference type="EMBL" id="HHR92245.1"/>
    </source>
</evidence>
<protein>
    <submittedName>
        <fullName evidence="1">Uncharacterized protein</fullName>
    </submittedName>
</protein>
<proteinExistence type="predicted"/>
<dbReference type="EMBL" id="DRVY01000054">
    <property type="protein sequence ID" value="HHR92245.1"/>
    <property type="molecule type" value="Genomic_DNA"/>
</dbReference>
<comment type="caution">
    <text evidence="1">The sequence shown here is derived from an EMBL/GenBank/DDBJ whole genome shotgun (WGS) entry which is preliminary data.</text>
</comment>
<sequence>MNKKILNIISLVGKIAVNKIASNDKRYSHKDIEIADQVIDLCRQDNDNYYKIASAVSGLININNNIDKESFLRKLATAEIVLNTVESLHKKGEMDDKTAQEVSDLAKLHIIDIIKRAINC</sequence>
<reference evidence="1" key="1">
    <citation type="journal article" date="2020" name="mSystems">
        <title>Genome- and Community-Level Interaction Insights into Carbon Utilization and Element Cycling Functions of Hydrothermarchaeota in Hydrothermal Sediment.</title>
        <authorList>
            <person name="Zhou Z."/>
            <person name="Liu Y."/>
            <person name="Xu W."/>
            <person name="Pan J."/>
            <person name="Luo Z.H."/>
            <person name="Li M."/>
        </authorList>
    </citation>
    <scope>NUCLEOTIDE SEQUENCE [LARGE SCALE GENOMIC DNA]</scope>
    <source>
        <strain evidence="1">SpSt-1042</strain>
    </source>
</reference>
<dbReference type="AlphaFoldDB" id="A0A7C5UUD7"/>
<name>A0A7C5UUD7_UNCC3</name>
<accession>A0A7C5UUD7</accession>
<organism evidence="1">
    <name type="scientific">candidate division CPR3 bacterium</name>
    <dbReference type="NCBI Taxonomy" id="2268181"/>
    <lineage>
        <taxon>Bacteria</taxon>
        <taxon>Bacteria division CPR3</taxon>
    </lineage>
</organism>